<accession>A0A5Q6RWM4</accession>
<dbReference type="InterPro" id="IPR029010">
    <property type="entry name" value="ThuA-like"/>
</dbReference>
<proteinExistence type="predicted"/>
<reference evidence="3 4" key="1">
    <citation type="submission" date="2019-09" db="EMBL/GenBank/DDBJ databases">
        <title>Mumia zhuanghuii sp. nov. isolated from the intestinal contents of plateau pika (Ochotona curzoniae) in the Qinghai-Tibet plateau of China.</title>
        <authorList>
            <person name="Tian Z."/>
        </authorList>
    </citation>
    <scope>NUCLEOTIDE SEQUENCE [LARGE SCALE GENOMIC DNA]</scope>
    <source>
        <strain evidence="4">350</strain>
    </source>
</reference>
<feature type="signal peptide" evidence="1">
    <location>
        <begin position="1"/>
        <end position="21"/>
    </location>
</feature>
<keyword evidence="1" id="KW-0732">Signal</keyword>
<protein>
    <submittedName>
        <fullName evidence="3">ThuA domain-containing protein</fullName>
    </submittedName>
</protein>
<dbReference type="EMBL" id="VDFQ02000004">
    <property type="protein sequence ID" value="KAA1422471.1"/>
    <property type="molecule type" value="Genomic_DNA"/>
</dbReference>
<dbReference type="Gene3D" id="3.40.50.880">
    <property type="match status" value="1"/>
</dbReference>
<dbReference type="Pfam" id="PF06283">
    <property type="entry name" value="ThuA"/>
    <property type="match status" value="1"/>
</dbReference>
<dbReference type="OrthoDB" id="251941at2"/>
<organism evidence="3 4">
    <name type="scientific">Mumia zhuanghuii</name>
    <dbReference type="NCBI Taxonomy" id="2585211"/>
    <lineage>
        <taxon>Bacteria</taxon>
        <taxon>Bacillati</taxon>
        <taxon>Actinomycetota</taxon>
        <taxon>Actinomycetes</taxon>
        <taxon>Propionibacteriales</taxon>
        <taxon>Nocardioidaceae</taxon>
        <taxon>Mumia</taxon>
    </lineage>
</organism>
<evidence type="ECO:0000259" key="2">
    <source>
        <dbReference type="Pfam" id="PF06283"/>
    </source>
</evidence>
<evidence type="ECO:0000256" key="1">
    <source>
        <dbReference type="SAM" id="SignalP"/>
    </source>
</evidence>
<evidence type="ECO:0000313" key="4">
    <source>
        <dbReference type="Proteomes" id="UP000307768"/>
    </source>
</evidence>
<sequence length="320" mass="35125">MRMRKILAGAFALLVGATVLAAWPSVADRGGTRWAVDDDTRADYGVCRGTDDDCYHDWQTAFRADGVDRVLVYSATGVSRHAHLGPRLATGMNPPLTDANVAQQAMRRWGAENGLTIDWTEDVLQLDSPAKLLRYDAVVFLSNSRDILDDAAQTSLMQYVRAGGGFVAVHNTLGAEYHWPYFQGLLGGANFYDHGPSRNGVVEKASRRDVSVAELPKRFTMKDEFYNLVPFPTGVRVLARVDPDTLEGGGKGFNGHPGHPAEHPVTWCQYYDGGRSWVTSLGHEVALWQDTAGDEQARLFKSHVVNGLLSTMGKKPFCKA</sequence>
<dbReference type="PANTHER" id="PTHR40469">
    <property type="entry name" value="SECRETED GLYCOSYL HYDROLASE"/>
    <property type="match status" value="1"/>
</dbReference>
<feature type="domain" description="ThuA-like" evidence="2">
    <location>
        <begin position="100"/>
        <end position="292"/>
    </location>
</feature>
<evidence type="ECO:0000313" key="3">
    <source>
        <dbReference type="EMBL" id="KAA1422471.1"/>
    </source>
</evidence>
<dbReference type="InterPro" id="IPR029062">
    <property type="entry name" value="Class_I_gatase-like"/>
</dbReference>
<feature type="chain" id="PRO_5039643152" evidence="1">
    <location>
        <begin position="22"/>
        <end position="320"/>
    </location>
</feature>
<dbReference type="Proteomes" id="UP000307768">
    <property type="component" value="Unassembled WGS sequence"/>
</dbReference>
<dbReference type="AlphaFoldDB" id="A0A5Q6RWM4"/>
<comment type="caution">
    <text evidence="3">The sequence shown here is derived from an EMBL/GenBank/DDBJ whole genome shotgun (WGS) entry which is preliminary data.</text>
</comment>
<dbReference type="SUPFAM" id="SSF52317">
    <property type="entry name" value="Class I glutamine amidotransferase-like"/>
    <property type="match status" value="1"/>
</dbReference>
<dbReference type="RefSeq" id="WP_149770422.1">
    <property type="nucleotide sequence ID" value="NZ_VDFQ02000004.1"/>
</dbReference>
<gene>
    <name evidence="3" type="ORF">FE697_015125</name>
</gene>
<name>A0A5Q6RWM4_9ACTN</name>
<dbReference type="PANTHER" id="PTHR40469:SF2">
    <property type="entry name" value="GALACTOSE-BINDING DOMAIN-LIKE SUPERFAMILY PROTEIN"/>
    <property type="match status" value="1"/>
</dbReference>